<dbReference type="PANTHER" id="PTHR13140:SF706">
    <property type="entry name" value="DILUTE CLASS UNCONVENTIONAL MYOSIN, ISOFORM C"/>
    <property type="match status" value="1"/>
</dbReference>
<sequence>VYQSEAIGFDHVPFIDNEPILNMIEEKPKGMLPLLDEEGKTPGGSEEKFRAKLTDCHGSNQYFKDNGKDTMAFILSHYAGDVVYDVRGFIEKNKDELDRGLLMMLDKSKEHMVRVLFPKDVGDMSAGQRKATLSLQFRTQLGALMKTLQSTQPHYIRCIKPNEDKEPLYFVPRSCFEQLTYSGVFEAVKIRKAGFPFRLKHGEFAERYKCILEEAGRSCGSGRTGCTDILKFLNMNRENIREGKTMMLYRAGEHKIIELKRSIIMEKRKMNETLEELIKLFFERLARAVRACRRYNISSPLAEKARKLLAQY</sequence>
<comment type="caution">
    <text evidence="6">Lacks conserved residue(s) required for the propagation of feature annotation.</text>
</comment>
<reference evidence="8 9" key="1">
    <citation type="journal article" date="2013" name="Curr. Biol.">
        <title>The Genome of the Foraminiferan Reticulomyxa filosa.</title>
        <authorList>
            <person name="Glockner G."/>
            <person name="Hulsmann N."/>
            <person name="Schleicher M."/>
            <person name="Noegel A.A."/>
            <person name="Eichinger L."/>
            <person name="Gallinger C."/>
            <person name="Pawlowski J."/>
            <person name="Sierra R."/>
            <person name="Euteneuer U."/>
            <person name="Pillet L."/>
            <person name="Moustafa A."/>
            <person name="Platzer M."/>
            <person name="Groth M."/>
            <person name="Szafranski K."/>
            <person name="Schliwa M."/>
        </authorList>
    </citation>
    <scope>NUCLEOTIDE SEQUENCE [LARGE SCALE GENOMIC DNA]</scope>
</reference>
<dbReference type="GO" id="GO:0007015">
    <property type="term" value="P:actin filament organization"/>
    <property type="evidence" value="ECO:0007669"/>
    <property type="project" value="TreeGrafter"/>
</dbReference>
<keyword evidence="9" id="KW-1185">Reference proteome</keyword>
<accession>X6L9S7</accession>
<dbReference type="GO" id="GO:0016020">
    <property type="term" value="C:membrane"/>
    <property type="evidence" value="ECO:0007669"/>
    <property type="project" value="TreeGrafter"/>
</dbReference>
<dbReference type="EMBL" id="ASPP01047113">
    <property type="protein sequence ID" value="ETN98288.1"/>
    <property type="molecule type" value="Genomic_DNA"/>
</dbReference>
<keyword evidence="5 6" id="KW-0009">Actin-binding</keyword>
<keyword evidence="2" id="KW-0067">ATP-binding</keyword>
<dbReference type="Gene3D" id="3.40.850.10">
    <property type="entry name" value="Kinesin motor domain"/>
    <property type="match status" value="1"/>
</dbReference>
<keyword evidence="3 6" id="KW-0518">Myosin</keyword>
<comment type="similarity">
    <text evidence="6">Belongs to the TRAFAC class myosin-kinesin ATPase superfamily. Myosin family.</text>
</comment>
<proteinExistence type="inferred from homology"/>
<dbReference type="GO" id="GO:0016459">
    <property type="term" value="C:myosin complex"/>
    <property type="evidence" value="ECO:0007669"/>
    <property type="project" value="UniProtKB-KW"/>
</dbReference>
<evidence type="ECO:0000256" key="2">
    <source>
        <dbReference type="ARBA" id="ARBA00022840"/>
    </source>
</evidence>
<keyword evidence="1" id="KW-0547">Nucleotide-binding</keyword>
<feature type="domain" description="Myosin motor" evidence="7">
    <location>
        <begin position="1"/>
        <end position="262"/>
    </location>
</feature>
<dbReference type="OrthoDB" id="6108017at2759"/>
<dbReference type="PANTHER" id="PTHR13140">
    <property type="entry name" value="MYOSIN"/>
    <property type="match status" value="1"/>
</dbReference>
<protein>
    <submittedName>
        <fullName evidence="8">Myosin IA</fullName>
    </submittedName>
</protein>
<dbReference type="SUPFAM" id="SSF52540">
    <property type="entry name" value="P-loop containing nucleoside triphosphate hydrolases"/>
    <property type="match status" value="1"/>
</dbReference>
<comment type="caution">
    <text evidence="8">The sequence shown here is derived from an EMBL/GenBank/DDBJ whole genome shotgun (WGS) entry which is preliminary data.</text>
</comment>
<evidence type="ECO:0000256" key="1">
    <source>
        <dbReference type="ARBA" id="ARBA00022741"/>
    </source>
</evidence>
<evidence type="ECO:0000313" key="8">
    <source>
        <dbReference type="EMBL" id="ETN98288.1"/>
    </source>
</evidence>
<dbReference type="InterPro" id="IPR027417">
    <property type="entry name" value="P-loop_NTPase"/>
</dbReference>
<dbReference type="GO" id="GO:0051015">
    <property type="term" value="F:actin filament binding"/>
    <property type="evidence" value="ECO:0007669"/>
    <property type="project" value="TreeGrafter"/>
</dbReference>
<evidence type="ECO:0000259" key="7">
    <source>
        <dbReference type="PROSITE" id="PS51456"/>
    </source>
</evidence>
<dbReference type="OMA" id="DATEPHY"/>
<dbReference type="Gene3D" id="6.20.240.20">
    <property type="match status" value="1"/>
</dbReference>
<feature type="non-terminal residue" evidence="8">
    <location>
        <position position="312"/>
    </location>
</feature>
<name>X6L9S7_RETFI</name>
<dbReference type="GO" id="GO:0000146">
    <property type="term" value="F:microfilament motor activity"/>
    <property type="evidence" value="ECO:0007669"/>
    <property type="project" value="TreeGrafter"/>
</dbReference>
<evidence type="ECO:0000256" key="5">
    <source>
        <dbReference type="ARBA" id="ARBA00023203"/>
    </source>
</evidence>
<dbReference type="AlphaFoldDB" id="X6L9S7"/>
<dbReference type="InterPro" id="IPR001609">
    <property type="entry name" value="Myosin_head_motor_dom-like"/>
</dbReference>
<dbReference type="PROSITE" id="PS51456">
    <property type="entry name" value="MYOSIN_MOTOR"/>
    <property type="match status" value="1"/>
</dbReference>
<dbReference type="GO" id="GO:0005524">
    <property type="term" value="F:ATP binding"/>
    <property type="evidence" value="ECO:0007669"/>
    <property type="project" value="UniProtKB-KW"/>
</dbReference>
<gene>
    <name evidence="8" type="ORF">RFI_39222</name>
</gene>
<dbReference type="Proteomes" id="UP000023152">
    <property type="component" value="Unassembled WGS sequence"/>
</dbReference>
<evidence type="ECO:0000256" key="3">
    <source>
        <dbReference type="ARBA" id="ARBA00023123"/>
    </source>
</evidence>
<evidence type="ECO:0000256" key="6">
    <source>
        <dbReference type="PROSITE-ProRule" id="PRU00782"/>
    </source>
</evidence>
<dbReference type="SMART" id="SM00242">
    <property type="entry name" value="MYSc"/>
    <property type="match status" value="1"/>
</dbReference>
<keyword evidence="4" id="KW-0505">Motor protein</keyword>
<dbReference type="Gene3D" id="1.20.58.530">
    <property type="match status" value="1"/>
</dbReference>
<feature type="non-terminal residue" evidence="8">
    <location>
        <position position="1"/>
    </location>
</feature>
<feature type="region of interest" description="Actin-binding" evidence="6">
    <location>
        <begin position="141"/>
        <end position="163"/>
    </location>
</feature>
<organism evidence="8 9">
    <name type="scientific">Reticulomyxa filosa</name>
    <dbReference type="NCBI Taxonomy" id="46433"/>
    <lineage>
        <taxon>Eukaryota</taxon>
        <taxon>Sar</taxon>
        <taxon>Rhizaria</taxon>
        <taxon>Retaria</taxon>
        <taxon>Foraminifera</taxon>
        <taxon>Monothalamids</taxon>
        <taxon>Reticulomyxidae</taxon>
        <taxon>Reticulomyxa</taxon>
    </lineage>
</organism>
<evidence type="ECO:0000313" key="9">
    <source>
        <dbReference type="Proteomes" id="UP000023152"/>
    </source>
</evidence>
<dbReference type="GO" id="GO:0005737">
    <property type="term" value="C:cytoplasm"/>
    <property type="evidence" value="ECO:0007669"/>
    <property type="project" value="TreeGrafter"/>
</dbReference>
<dbReference type="InterPro" id="IPR036961">
    <property type="entry name" value="Kinesin_motor_dom_sf"/>
</dbReference>
<dbReference type="Pfam" id="PF00063">
    <property type="entry name" value="Myosin_head"/>
    <property type="match status" value="1"/>
</dbReference>
<evidence type="ECO:0000256" key="4">
    <source>
        <dbReference type="ARBA" id="ARBA00023175"/>
    </source>
</evidence>